<evidence type="ECO:0000313" key="2">
    <source>
        <dbReference type="Proteomes" id="UP000255316"/>
    </source>
</evidence>
<proteinExistence type="predicted"/>
<organism evidence="1 2">
    <name type="scientific">Legionella cincinnatiensis</name>
    <dbReference type="NCBI Taxonomy" id="28085"/>
    <lineage>
        <taxon>Bacteria</taxon>
        <taxon>Pseudomonadati</taxon>
        <taxon>Pseudomonadota</taxon>
        <taxon>Gammaproteobacteria</taxon>
        <taxon>Legionellales</taxon>
        <taxon>Legionellaceae</taxon>
        <taxon>Legionella</taxon>
    </lineage>
</organism>
<accession>A0A378IP62</accession>
<gene>
    <name evidence="1" type="ORF">NCTC12438_03235</name>
</gene>
<dbReference type="RefSeq" id="WP_115342638.1">
    <property type="nucleotide sequence ID" value="NZ_UGNX01000001.1"/>
</dbReference>
<name>A0A378IP62_9GAMM</name>
<evidence type="ECO:0000313" key="1">
    <source>
        <dbReference type="EMBL" id="STX36602.1"/>
    </source>
</evidence>
<dbReference type="AlphaFoldDB" id="A0A378IP62"/>
<dbReference type="STRING" id="28085.Lcin_0435"/>
<protein>
    <submittedName>
        <fullName evidence="1">Uncharacterized protein</fullName>
    </submittedName>
</protein>
<dbReference type="OrthoDB" id="5635789at2"/>
<dbReference type="EMBL" id="UGNX01000001">
    <property type="protein sequence ID" value="STX36602.1"/>
    <property type="molecule type" value="Genomic_DNA"/>
</dbReference>
<dbReference type="Proteomes" id="UP000255316">
    <property type="component" value="Unassembled WGS sequence"/>
</dbReference>
<sequence>MKAKQERNVPSSVKKITILDFDQTVSIQHTFSDHCLENHQNQAATDIYQLGKNHALQNVKMGVEAVLKHNDDELTAIATYHNNPAYIAGYISRILGKELVFQETLYSAQPTTAINVYTVAGIERPFLISYLPDLGAAFPTKISQLAGKNNQINFLTQVLNNKGQIDTNNCMINFYDDTQKNYTHAKELPKVNSFWVQGNNSTLSLQEQHLCAGQALGNVAQHNKAPQVSAGADPSRQSVAIVNPNLMTMPTRNPVVSHPPLLSLNNNSAYGYATGRDDSRHYVNLTPNNNSQPAVTSPFANPSMPSYGYATGRDDSRHYVNVAPNNNSQPAVTSPFANPSMPSYGYATGRDDSRHYVNVAPNNNPQPAVTSPFANPSMPSYGYATGRDDSRHYVNVAPNNNPQPAVTSPFANPSMPSYGYATGRDDSRHYVNVAPNNNPQPAVTSPFANPSMPSGYATGRDDSRHYVNVTPNNNSQPAVTSPFANPSMPSGYATGRDDSRHYVNVAPNNNQNPTAYSSQAAVSLNNYPPYGYVTGRDAYPNYYINVAPSNSPKPAVISPVLPTEVIATQGIDLSGVRVHEKRRTSDNVSCTEISCPKDDQANFIMMELKGKGINVLQAYTYNNFCRIKIASNLNVTAFINNLVHNHSRTSNNNRVVSGGDFFNTTNRNNTPPLEGIVNPLRYRN</sequence>
<reference evidence="1 2" key="1">
    <citation type="submission" date="2018-06" db="EMBL/GenBank/DDBJ databases">
        <authorList>
            <consortium name="Pathogen Informatics"/>
            <person name="Doyle S."/>
        </authorList>
    </citation>
    <scope>NUCLEOTIDE SEQUENCE [LARGE SCALE GENOMIC DNA]</scope>
    <source>
        <strain evidence="1 2">NCTC12438</strain>
    </source>
</reference>